<keyword evidence="2" id="KW-1185">Reference proteome</keyword>
<dbReference type="EMBL" id="KZ613856">
    <property type="protein sequence ID" value="PMD55148.1"/>
    <property type="molecule type" value="Genomic_DNA"/>
</dbReference>
<evidence type="ECO:0000313" key="1">
    <source>
        <dbReference type="EMBL" id="PMD55148.1"/>
    </source>
</evidence>
<dbReference type="AlphaFoldDB" id="A0A2J6SWK1"/>
<dbReference type="InParanoid" id="A0A2J6SWK1"/>
<proteinExistence type="predicted"/>
<dbReference type="RefSeq" id="XP_024732052.1">
    <property type="nucleotide sequence ID" value="XM_024883686.1"/>
</dbReference>
<dbReference type="GeneID" id="36591763"/>
<accession>A0A2J6SWK1</accession>
<dbReference type="Proteomes" id="UP000235371">
    <property type="component" value="Unassembled WGS sequence"/>
</dbReference>
<organism evidence="1 2">
    <name type="scientific">Hyaloscypha bicolor E</name>
    <dbReference type="NCBI Taxonomy" id="1095630"/>
    <lineage>
        <taxon>Eukaryota</taxon>
        <taxon>Fungi</taxon>
        <taxon>Dikarya</taxon>
        <taxon>Ascomycota</taxon>
        <taxon>Pezizomycotina</taxon>
        <taxon>Leotiomycetes</taxon>
        <taxon>Helotiales</taxon>
        <taxon>Hyaloscyphaceae</taxon>
        <taxon>Hyaloscypha</taxon>
        <taxon>Hyaloscypha bicolor</taxon>
    </lineage>
</organism>
<gene>
    <name evidence="1" type="ORF">K444DRAFT_634000</name>
</gene>
<dbReference type="OrthoDB" id="10303973at2759"/>
<protein>
    <submittedName>
        <fullName evidence="1">Uncharacterized protein</fullName>
    </submittedName>
</protein>
<evidence type="ECO:0000313" key="2">
    <source>
        <dbReference type="Proteomes" id="UP000235371"/>
    </source>
</evidence>
<sequence length="183" mass="20617">MAGVTPCLLPIKLKGKNEGLVSSLKMPYCEKTVDEMPCCKMVDEILLGLLSDTEELCFPEFEILDDFENCDLMVLEQCTEGCGYMELIDLNGSLNLESGFRAEKNDSLENSEDSEDECWSMAVNIEDKDLRTEHGAWSWFQSFRNPAIVKVDTGQNLRYCVQVLGSLLGALWDIVQSLIVERL</sequence>
<reference evidence="1 2" key="1">
    <citation type="submission" date="2016-04" db="EMBL/GenBank/DDBJ databases">
        <title>A degradative enzymes factory behind the ericoid mycorrhizal symbiosis.</title>
        <authorList>
            <consortium name="DOE Joint Genome Institute"/>
            <person name="Martino E."/>
            <person name="Morin E."/>
            <person name="Grelet G."/>
            <person name="Kuo A."/>
            <person name="Kohler A."/>
            <person name="Daghino S."/>
            <person name="Barry K."/>
            <person name="Choi C."/>
            <person name="Cichocki N."/>
            <person name="Clum A."/>
            <person name="Copeland A."/>
            <person name="Hainaut M."/>
            <person name="Haridas S."/>
            <person name="Labutti K."/>
            <person name="Lindquist E."/>
            <person name="Lipzen A."/>
            <person name="Khouja H.-R."/>
            <person name="Murat C."/>
            <person name="Ohm R."/>
            <person name="Olson A."/>
            <person name="Spatafora J."/>
            <person name="Veneault-Fourrey C."/>
            <person name="Henrissat B."/>
            <person name="Grigoriev I."/>
            <person name="Martin F."/>
            <person name="Perotto S."/>
        </authorList>
    </citation>
    <scope>NUCLEOTIDE SEQUENCE [LARGE SCALE GENOMIC DNA]</scope>
    <source>
        <strain evidence="1 2">E</strain>
    </source>
</reference>
<name>A0A2J6SWK1_9HELO</name>